<dbReference type="InterPro" id="IPR001650">
    <property type="entry name" value="Helicase_C-like"/>
</dbReference>
<dbReference type="InterPro" id="IPR014014">
    <property type="entry name" value="RNA_helicase_DEAD_Q_motif"/>
</dbReference>
<dbReference type="PROSITE" id="PS51192">
    <property type="entry name" value="HELICASE_ATP_BIND_1"/>
    <property type="match status" value="1"/>
</dbReference>
<feature type="domain" description="Helicase ATP-binding" evidence="9">
    <location>
        <begin position="466"/>
        <end position="644"/>
    </location>
</feature>
<keyword evidence="5" id="KW-0067">ATP-binding</keyword>
<dbReference type="Pfam" id="PF00270">
    <property type="entry name" value="DEAD"/>
    <property type="match status" value="1"/>
</dbReference>
<dbReference type="AlphaFoldDB" id="A0A9C7PYS8"/>
<evidence type="ECO:0000256" key="7">
    <source>
        <dbReference type="PROSITE-ProRule" id="PRU00552"/>
    </source>
</evidence>
<dbReference type="CDD" id="cd17953">
    <property type="entry name" value="DEADc_DDX46"/>
    <property type="match status" value="1"/>
</dbReference>
<evidence type="ECO:0000256" key="3">
    <source>
        <dbReference type="ARBA" id="ARBA00022801"/>
    </source>
</evidence>
<keyword evidence="2" id="KW-0547">Nucleotide-binding</keyword>
<dbReference type="SMART" id="SM00487">
    <property type="entry name" value="DEXDc"/>
    <property type="match status" value="1"/>
</dbReference>
<accession>A0A9C7PYS8</accession>
<evidence type="ECO:0000313" key="12">
    <source>
        <dbReference type="EMBL" id="GJQ12322.1"/>
    </source>
</evidence>
<reference evidence="13" key="1">
    <citation type="journal article" date="2022" name="Proc. Natl. Acad. Sci. U.S.A.">
        <title>Life cycle and functional genomics of the unicellular red alga Galdieria for elucidating algal and plant evolution and industrial use.</title>
        <authorList>
            <person name="Hirooka S."/>
            <person name="Itabashi T."/>
            <person name="Ichinose T.M."/>
            <person name="Onuma R."/>
            <person name="Fujiwara T."/>
            <person name="Yamashita S."/>
            <person name="Jong L.W."/>
            <person name="Tomita R."/>
            <person name="Iwane A.H."/>
            <person name="Miyagishima S.Y."/>
        </authorList>
    </citation>
    <scope>NUCLEOTIDE SEQUENCE</scope>
    <source>
        <strain evidence="13">NBRC 102759</strain>
    </source>
</reference>
<evidence type="ECO:0000256" key="1">
    <source>
        <dbReference type="ARBA" id="ARBA00012552"/>
    </source>
</evidence>
<dbReference type="SMART" id="SM00490">
    <property type="entry name" value="HELICc"/>
    <property type="match status" value="1"/>
</dbReference>
<dbReference type="EC" id="3.6.4.13" evidence="1"/>
<protein>
    <recommendedName>
        <fullName evidence="1">RNA helicase</fullName>
        <ecNumber evidence="1">3.6.4.13</ecNumber>
    </recommendedName>
</protein>
<feature type="region of interest" description="Disordered" evidence="8">
    <location>
        <begin position="100"/>
        <end position="129"/>
    </location>
</feature>
<dbReference type="PANTHER" id="PTHR47958">
    <property type="entry name" value="ATP-DEPENDENT RNA HELICASE DBP3"/>
    <property type="match status" value="1"/>
</dbReference>
<reference evidence="13" key="2">
    <citation type="submission" date="2022-01" db="EMBL/GenBank/DDBJ databases">
        <authorList>
            <person name="Hirooka S."/>
            <person name="Miyagishima S.Y."/>
        </authorList>
    </citation>
    <scope>NUCLEOTIDE SEQUENCE</scope>
    <source>
        <strain evidence="13">NBRC 102759</strain>
    </source>
</reference>
<organism evidence="13 14">
    <name type="scientific">Galdieria partita</name>
    <dbReference type="NCBI Taxonomy" id="83374"/>
    <lineage>
        <taxon>Eukaryota</taxon>
        <taxon>Rhodophyta</taxon>
        <taxon>Bangiophyceae</taxon>
        <taxon>Galdieriales</taxon>
        <taxon>Galdieriaceae</taxon>
        <taxon>Galdieria</taxon>
    </lineage>
</organism>
<dbReference type="EMBL" id="BQMJ01000032">
    <property type="protein sequence ID" value="GJQ12322.1"/>
    <property type="molecule type" value="Genomic_DNA"/>
</dbReference>
<comment type="similarity">
    <text evidence="6">Belongs to the DEAD box helicase family. DDX46/PRP5 subfamily.</text>
</comment>
<dbReference type="InterPro" id="IPR000629">
    <property type="entry name" value="RNA-helicase_DEAD-box_CS"/>
</dbReference>
<dbReference type="PROSITE" id="PS00039">
    <property type="entry name" value="DEAD_ATP_HELICASE"/>
    <property type="match status" value="1"/>
</dbReference>
<evidence type="ECO:0000256" key="4">
    <source>
        <dbReference type="ARBA" id="ARBA00022806"/>
    </source>
</evidence>
<feature type="compositionally biased region" description="Basic and acidic residues" evidence="8">
    <location>
        <begin position="329"/>
        <end position="340"/>
    </location>
</feature>
<dbReference type="InterPro" id="IPR011545">
    <property type="entry name" value="DEAD/DEAH_box_helicase_dom"/>
</dbReference>
<comment type="caution">
    <text evidence="13">The sequence shown here is derived from an EMBL/GenBank/DDBJ whole genome shotgun (WGS) entry which is preliminary data.</text>
</comment>
<dbReference type="InterPro" id="IPR027417">
    <property type="entry name" value="P-loop_NTPase"/>
</dbReference>
<feature type="compositionally biased region" description="Basic and acidic residues" evidence="8">
    <location>
        <begin position="112"/>
        <end position="129"/>
    </location>
</feature>
<name>A0A9C7PYS8_9RHOD</name>
<feature type="compositionally biased region" description="Acidic residues" evidence="8">
    <location>
        <begin position="282"/>
        <end position="291"/>
    </location>
</feature>
<feature type="domain" description="Helicase C-terminal" evidence="10">
    <location>
        <begin position="655"/>
        <end position="829"/>
    </location>
</feature>
<dbReference type="GO" id="GO:0016787">
    <property type="term" value="F:hydrolase activity"/>
    <property type="evidence" value="ECO:0007669"/>
    <property type="project" value="UniProtKB-KW"/>
</dbReference>
<dbReference type="InterPro" id="IPR056149">
    <property type="entry name" value="PRP5/DDX46/KHDC4_KH"/>
</dbReference>
<feature type="short sequence motif" description="Q motif" evidence="7">
    <location>
        <begin position="435"/>
        <end position="463"/>
    </location>
</feature>
<proteinExistence type="inferred from homology"/>
<dbReference type="GO" id="GO:0005524">
    <property type="term" value="F:ATP binding"/>
    <property type="evidence" value="ECO:0007669"/>
    <property type="project" value="UniProtKB-KW"/>
</dbReference>
<feature type="region of interest" description="Disordered" evidence="8">
    <location>
        <begin position="141"/>
        <end position="218"/>
    </location>
</feature>
<feature type="region of interest" description="Disordered" evidence="8">
    <location>
        <begin position="1"/>
        <end position="75"/>
    </location>
</feature>
<dbReference type="GO" id="GO:0003676">
    <property type="term" value="F:nucleic acid binding"/>
    <property type="evidence" value="ECO:0007669"/>
    <property type="project" value="InterPro"/>
</dbReference>
<feature type="compositionally biased region" description="Acidic residues" evidence="8">
    <location>
        <begin position="238"/>
        <end position="251"/>
    </location>
</feature>
<feature type="compositionally biased region" description="Basic and acidic residues" evidence="8">
    <location>
        <begin position="48"/>
        <end position="70"/>
    </location>
</feature>
<dbReference type="CDD" id="cd18787">
    <property type="entry name" value="SF2_C_DEAD"/>
    <property type="match status" value="1"/>
</dbReference>
<gene>
    <name evidence="12" type="ORF">GpartN1_g4113.t1</name>
    <name evidence="13" type="ORF">GpartN1_g4721.t1</name>
</gene>
<evidence type="ECO:0000313" key="13">
    <source>
        <dbReference type="EMBL" id="GJQ12930.1"/>
    </source>
</evidence>
<evidence type="ECO:0000256" key="8">
    <source>
        <dbReference type="SAM" id="MobiDB-lite"/>
    </source>
</evidence>
<sequence length="1146" mass="127792">MEPKNHHRSRHSSPHRSSSPRISRRRRHESKSPSRNKASDYHKKRRTHDSGEVVKKPKEQGLLRNEKGEIIENPEVNTEAQEMLQRIREQERMAFAIPFRHQEDSEWNTELAQEKQNTEEQEKVEEPLQRRKVIGEWSSETLTAASKKKPAQVALKVNKMESTKTLPNNNPTSRTQAKESVSLRDTDEAGIFSQDLETEIDNEALEGGHGPRKSLEELRQELVNEKVAYERQTVENLQENEEEEEAEGQDDIELRRSTQDSRVLLEENSVEKNNNEESVSMNEDDPLDQYMEDIQKEVNDVLNHSKPKKKSSLKRNGVLEDSFEWTEENSNKEGDERISSDEGGELLSDMEGEDAELIDAGDASDKESGYLSHVRRKRIVYEKVDHSKFNYISFKKNFYIEAPEIAKMSWEDVHEYRKQLGGIRIRGRNCPKPVKTWGQCGLSSSVLDTLRKLRFEKPTAIQAQAIPAIMNGRDVIGIAKTGSGKTLAYVLPMLRHIAAQPSLQIGDGPIGLIVAPTRELAIQIYGEIRRFAKALDIKVVCAYGGSGIGDQIAKLKVGAEVVVCTPGRMIDLLSMNGGRATNLRRVTYLVIDEADRMFDMGFEPQVTRIAENVRPDRQTVMFSATFPPQVENLARKILSQPIEIVVGGRSVAASSIEQFVEVRKEETKFLRLLELIGEWYDKGSILVFVDRQENADRIFNDLILAGYRCMSLHGGLDQADRDSTIADFKNGLVKILVATSVAARGLDVKHLRLVINYDVPNHYEDYVHRVGRTGRAGNPGTAYTFITPEQEVFAPDLVRAVELSAKAAAQEVIGSSNSDEANEFISKYLSKAIPPELRHLVTQFEQKRKVGLAHFAGSGYGGKGYKFNEEEEESTKKLRKAQAREYGLELGDEEEEAATAGRIDDDDDGVVVREISNDASEGTMKGANDIQPITDDEVRMAVAAAGALAEKNARQQGLPPEEIAKRVAQAKAQALSNQSALQRTRAMQLSTKSNSGSGKQNVSESAELSAAARAAALINAKLGLAMGAAVPGDNFISIGGQGGSERRFATEVEINDYPQHARWKVTHKDALLAVEEWTGCAITTKGQYYPPGRNPPPGERKLYLLIEGPDELSVRKASKDIRIQLEEAASSARPDDKPSYGKYSVL</sequence>
<evidence type="ECO:0000313" key="14">
    <source>
        <dbReference type="Proteomes" id="UP001061958"/>
    </source>
</evidence>
<dbReference type="InterPro" id="IPR014001">
    <property type="entry name" value="Helicase_ATP-bd"/>
</dbReference>
<dbReference type="PROSITE" id="PS51195">
    <property type="entry name" value="Q_MOTIF"/>
    <property type="match status" value="1"/>
</dbReference>
<dbReference type="CDD" id="cd22475">
    <property type="entry name" value="KH-I_AtRH42_like"/>
    <property type="match status" value="1"/>
</dbReference>
<keyword evidence="3" id="KW-0378">Hydrolase</keyword>
<dbReference type="FunFam" id="3.40.50.300:FF:000079">
    <property type="entry name" value="probable ATP-dependent RNA helicase DDX17"/>
    <property type="match status" value="1"/>
</dbReference>
<dbReference type="Gene3D" id="3.40.50.300">
    <property type="entry name" value="P-loop containing nucleotide triphosphate hydrolases"/>
    <property type="match status" value="2"/>
</dbReference>
<evidence type="ECO:0000256" key="5">
    <source>
        <dbReference type="ARBA" id="ARBA00022840"/>
    </source>
</evidence>
<feature type="region of interest" description="Disordered" evidence="8">
    <location>
        <begin position="324"/>
        <end position="346"/>
    </location>
</feature>
<dbReference type="OrthoDB" id="196131at2759"/>
<dbReference type="EMBL" id="BQMJ01000038">
    <property type="protein sequence ID" value="GJQ12930.1"/>
    <property type="molecule type" value="Genomic_DNA"/>
</dbReference>
<feature type="compositionally biased region" description="Basic and acidic residues" evidence="8">
    <location>
        <begin position="252"/>
        <end position="275"/>
    </location>
</feature>
<dbReference type="PROSITE" id="PS51194">
    <property type="entry name" value="HELICASE_CTER"/>
    <property type="match status" value="1"/>
</dbReference>
<evidence type="ECO:0000256" key="2">
    <source>
        <dbReference type="ARBA" id="ARBA00022741"/>
    </source>
</evidence>
<dbReference type="Proteomes" id="UP001061958">
    <property type="component" value="Unassembled WGS sequence"/>
</dbReference>
<keyword evidence="14" id="KW-1185">Reference proteome</keyword>
<feature type="compositionally biased region" description="Basic residues" evidence="8">
    <location>
        <begin position="1"/>
        <end position="14"/>
    </location>
</feature>
<evidence type="ECO:0000259" key="9">
    <source>
        <dbReference type="PROSITE" id="PS51192"/>
    </source>
</evidence>
<dbReference type="SUPFAM" id="SSF52540">
    <property type="entry name" value="P-loop containing nucleoside triphosphate hydrolases"/>
    <property type="match status" value="2"/>
</dbReference>
<dbReference type="GO" id="GO:0003724">
    <property type="term" value="F:RNA helicase activity"/>
    <property type="evidence" value="ECO:0007669"/>
    <property type="project" value="UniProtKB-EC"/>
</dbReference>
<keyword evidence="4" id="KW-0347">Helicase</keyword>
<evidence type="ECO:0000259" key="10">
    <source>
        <dbReference type="PROSITE" id="PS51194"/>
    </source>
</evidence>
<feature type="region of interest" description="Disordered" evidence="8">
    <location>
        <begin position="231"/>
        <end position="292"/>
    </location>
</feature>
<evidence type="ECO:0000256" key="6">
    <source>
        <dbReference type="ARBA" id="ARBA00038511"/>
    </source>
</evidence>
<feature type="compositionally biased region" description="Polar residues" evidence="8">
    <location>
        <begin position="163"/>
        <end position="179"/>
    </location>
</feature>
<dbReference type="Pfam" id="PF00271">
    <property type="entry name" value="Helicase_C"/>
    <property type="match status" value="1"/>
</dbReference>
<dbReference type="Pfam" id="PF23469">
    <property type="entry name" value="KH_12"/>
    <property type="match status" value="1"/>
</dbReference>
<feature type="domain" description="DEAD-box RNA helicase Q" evidence="11">
    <location>
        <begin position="435"/>
        <end position="463"/>
    </location>
</feature>
<feature type="region of interest" description="Disordered" evidence="8">
    <location>
        <begin position="978"/>
        <end position="1001"/>
    </location>
</feature>
<evidence type="ECO:0000259" key="11">
    <source>
        <dbReference type="PROSITE" id="PS51195"/>
    </source>
</evidence>